<keyword evidence="1" id="KW-0732">Signal</keyword>
<evidence type="ECO:0000313" key="6">
    <source>
        <dbReference type="EMBL" id="KAG9456391.1"/>
    </source>
</evidence>
<dbReference type="SMART" id="SM00856">
    <property type="entry name" value="PMEI"/>
    <property type="match status" value="1"/>
</dbReference>
<evidence type="ECO:0000313" key="7">
    <source>
        <dbReference type="Proteomes" id="UP000825729"/>
    </source>
</evidence>
<dbReference type="Pfam" id="PF04043">
    <property type="entry name" value="PMEI"/>
    <property type="match status" value="1"/>
</dbReference>
<keyword evidence="4" id="KW-0812">Transmembrane</keyword>
<dbReference type="GO" id="GO:0004857">
    <property type="term" value="F:enzyme inhibitor activity"/>
    <property type="evidence" value="ECO:0007669"/>
    <property type="project" value="InterPro"/>
</dbReference>
<protein>
    <recommendedName>
        <fullName evidence="5">Pectinesterase inhibitor domain-containing protein</fullName>
    </recommendedName>
</protein>
<dbReference type="EMBL" id="JAINDJ010000002">
    <property type="protein sequence ID" value="KAG9456391.1"/>
    <property type="molecule type" value="Genomic_DNA"/>
</dbReference>
<dbReference type="InterPro" id="IPR006501">
    <property type="entry name" value="Pectinesterase_inhib_dom"/>
</dbReference>
<dbReference type="AlphaFoldDB" id="A0AAV7F991"/>
<dbReference type="PROSITE" id="PS51257">
    <property type="entry name" value="PROKAR_LIPOPROTEIN"/>
    <property type="match status" value="1"/>
</dbReference>
<keyword evidence="4" id="KW-0472">Membrane</keyword>
<keyword evidence="7" id="KW-1185">Reference proteome</keyword>
<evidence type="ECO:0000256" key="3">
    <source>
        <dbReference type="ARBA" id="ARBA00038471"/>
    </source>
</evidence>
<dbReference type="InterPro" id="IPR035513">
    <property type="entry name" value="Invertase/methylesterase_inhib"/>
</dbReference>
<evidence type="ECO:0000256" key="2">
    <source>
        <dbReference type="ARBA" id="ARBA00023157"/>
    </source>
</evidence>
<sequence length="209" mass="23084">MPCRIIWSSFVTPILVLVLIIIISCREYRTAASSSLGAAGGELVRHTCRRAARSNPSLNLDFCVASLEADPRSSSADLRGLGVIVTHLAEANATATQKRIVDLLAEYSSDTGERNRLEDCKDMYSDAFDDLKDAEAGFYSKRYRNANLFLGGALDNAVDCEDSWQESCFTPSFYQGHKYSSPLTTENYNMEQLCRIGLAITAFLSPHFS</sequence>
<dbReference type="InterPro" id="IPR034088">
    <property type="entry name" value="Pla_a_1-like"/>
</dbReference>
<dbReference type="NCBIfam" id="TIGR01614">
    <property type="entry name" value="PME_inhib"/>
    <property type="match status" value="1"/>
</dbReference>
<dbReference type="SUPFAM" id="SSF101148">
    <property type="entry name" value="Plant invertase/pectin methylesterase inhibitor"/>
    <property type="match status" value="1"/>
</dbReference>
<comment type="similarity">
    <text evidence="3">Belongs to the PMEI family.</text>
</comment>
<evidence type="ECO:0000256" key="1">
    <source>
        <dbReference type="ARBA" id="ARBA00022729"/>
    </source>
</evidence>
<feature type="domain" description="Pectinesterase inhibitor" evidence="5">
    <location>
        <begin position="39"/>
        <end position="200"/>
    </location>
</feature>
<keyword evidence="2" id="KW-1015">Disulfide bond</keyword>
<dbReference type="FunFam" id="1.20.140.40:FF:000002">
    <property type="entry name" value="Putative invertase inhibitor"/>
    <property type="match status" value="1"/>
</dbReference>
<reference evidence="6 7" key="1">
    <citation type="submission" date="2021-07" db="EMBL/GenBank/DDBJ databases">
        <title>The Aristolochia fimbriata genome: insights into angiosperm evolution, floral development and chemical biosynthesis.</title>
        <authorList>
            <person name="Jiao Y."/>
        </authorList>
    </citation>
    <scope>NUCLEOTIDE SEQUENCE [LARGE SCALE GENOMIC DNA]</scope>
    <source>
        <strain evidence="6">IBCAS-2021</strain>
        <tissue evidence="6">Leaf</tissue>
    </source>
</reference>
<organism evidence="6 7">
    <name type="scientific">Aristolochia fimbriata</name>
    <name type="common">White veined hardy Dutchman's pipe vine</name>
    <dbReference type="NCBI Taxonomy" id="158543"/>
    <lineage>
        <taxon>Eukaryota</taxon>
        <taxon>Viridiplantae</taxon>
        <taxon>Streptophyta</taxon>
        <taxon>Embryophyta</taxon>
        <taxon>Tracheophyta</taxon>
        <taxon>Spermatophyta</taxon>
        <taxon>Magnoliopsida</taxon>
        <taxon>Magnoliidae</taxon>
        <taxon>Piperales</taxon>
        <taxon>Aristolochiaceae</taxon>
        <taxon>Aristolochia</taxon>
    </lineage>
</organism>
<dbReference type="Gene3D" id="1.20.140.40">
    <property type="entry name" value="Invertase/pectin methylesterase inhibitor family protein"/>
    <property type="match status" value="1"/>
</dbReference>
<evidence type="ECO:0000259" key="5">
    <source>
        <dbReference type="SMART" id="SM00856"/>
    </source>
</evidence>
<keyword evidence="4" id="KW-1133">Transmembrane helix</keyword>
<gene>
    <name evidence="6" type="ORF">H6P81_000899</name>
</gene>
<dbReference type="CDD" id="cd15795">
    <property type="entry name" value="PMEI-Pla_a_1_like"/>
    <property type="match status" value="1"/>
</dbReference>
<dbReference type="PANTHER" id="PTHR35357:SF8">
    <property type="entry name" value="OS01G0111000 PROTEIN"/>
    <property type="match status" value="1"/>
</dbReference>
<accession>A0AAV7F991</accession>
<feature type="transmembrane region" description="Helical" evidence="4">
    <location>
        <begin position="6"/>
        <end position="25"/>
    </location>
</feature>
<name>A0AAV7F991_ARIFI</name>
<dbReference type="PANTHER" id="PTHR35357">
    <property type="entry name" value="OS02G0537100 PROTEIN"/>
    <property type="match status" value="1"/>
</dbReference>
<proteinExistence type="inferred from homology"/>
<dbReference type="Proteomes" id="UP000825729">
    <property type="component" value="Unassembled WGS sequence"/>
</dbReference>
<dbReference type="GO" id="GO:0005576">
    <property type="term" value="C:extracellular region"/>
    <property type="evidence" value="ECO:0007669"/>
    <property type="project" value="UniProtKB-ARBA"/>
</dbReference>
<evidence type="ECO:0000256" key="4">
    <source>
        <dbReference type="SAM" id="Phobius"/>
    </source>
</evidence>
<comment type="caution">
    <text evidence="6">The sequence shown here is derived from an EMBL/GenBank/DDBJ whole genome shotgun (WGS) entry which is preliminary data.</text>
</comment>